<protein>
    <submittedName>
        <fullName evidence="9">S8 family peptidase</fullName>
    </submittedName>
</protein>
<evidence type="ECO:0000256" key="4">
    <source>
        <dbReference type="ARBA" id="ARBA00022825"/>
    </source>
</evidence>
<keyword evidence="4 5" id="KW-0720">Serine protease</keyword>
<feature type="active site" description="Charge relay system" evidence="5">
    <location>
        <position position="149"/>
    </location>
</feature>
<dbReference type="SUPFAM" id="SSF52743">
    <property type="entry name" value="Subtilisin-like"/>
    <property type="match status" value="1"/>
</dbReference>
<dbReference type="Gene3D" id="3.30.70.80">
    <property type="entry name" value="Peptidase S8 propeptide/proteinase inhibitor I9"/>
    <property type="match status" value="1"/>
</dbReference>
<reference evidence="9 10" key="1">
    <citation type="submission" date="2021-03" db="EMBL/GenBank/DDBJ databases">
        <title>Glycomyces sp. nov., a novel actinomycete isolated from soil.</title>
        <authorList>
            <person name="Yang X."/>
            <person name="Xu X."/>
        </authorList>
    </citation>
    <scope>NUCLEOTIDE SEQUENCE [LARGE SCALE GENOMIC DNA]</scope>
    <source>
        <strain evidence="9 10">NEAU-S30</strain>
    </source>
</reference>
<dbReference type="CDD" id="cd04077">
    <property type="entry name" value="Peptidases_S8_PCSK9_ProteinaseK_like"/>
    <property type="match status" value="1"/>
</dbReference>
<dbReference type="PROSITE" id="PS51318">
    <property type="entry name" value="TAT"/>
    <property type="match status" value="1"/>
</dbReference>
<accession>A0ABS3UAF4</accession>
<dbReference type="SUPFAM" id="SSF54897">
    <property type="entry name" value="Protease propeptides/inhibitors"/>
    <property type="match status" value="1"/>
</dbReference>
<dbReference type="PANTHER" id="PTHR43806:SF11">
    <property type="entry name" value="CEREVISIN-RELATED"/>
    <property type="match status" value="1"/>
</dbReference>
<dbReference type="Pfam" id="PF00082">
    <property type="entry name" value="Peptidase_S8"/>
    <property type="match status" value="1"/>
</dbReference>
<dbReference type="Gene3D" id="3.40.50.200">
    <property type="entry name" value="Peptidase S8/S53 domain"/>
    <property type="match status" value="1"/>
</dbReference>
<evidence type="ECO:0000313" key="10">
    <source>
        <dbReference type="Proteomes" id="UP000681341"/>
    </source>
</evidence>
<evidence type="ECO:0000256" key="2">
    <source>
        <dbReference type="ARBA" id="ARBA00022670"/>
    </source>
</evidence>
<feature type="active site" description="Charge relay system" evidence="5">
    <location>
        <position position="182"/>
    </location>
</feature>
<keyword evidence="3 5" id="KW-0378">Hydrolase</keyword>
<feature type="domain" description="Inhibitor I9" evidence="8">
    <location>
        <begin position="76"/>
        <end position="108"/>
    </location>
</feature>
<feature type="chain" id="PRO_5047135072" evidence="6">
    <location>
        <begin position="26"/>
        <end position="385"/>
    </location>
</feature>
<evidence type="ECO:0000256" key="6">
    <source>
        <dbReference type="SAM" id="SignalP"/>
    </source>
</evidence>
<evidence type="ECO:0000259" key="8">
    <source>
        <dbReference type="Pfam" id="PF05922"/>
    </source>
</evidence>
<dbReference type="InterPro" id="IPR010259">
    <property type="entry name" value="S8pro/Inhibitor_I9"/>
</dbReference>
<comment type="caution">
    <text evidence="9">The sequence shown here is derived from an EMBL/GenBank/DDBJ whole genome shotgun (WGS) entry which is preliminary data.</text>
</comment>
<organism evidence="9 10">
    <name type="scientific">Glycomyces niveus</name>
    <dbReference type="NCBI Taxonomy" id="2820287"/>
    <lineage>
        <taxon>Bacteria</taxon>
        <taxon>Bacillati</taxon>
        <taxon>Actinomycetota</taxon>
        <taxon>Actinomycetes</taxon>
        <taxon>Glycomycetales</taxon>
        <taxon>Glycomycetaceae</taxon>
        <taxon>Glycomyces</taxon>
    </lineage>
</organism>
<keyword evidence="2 5" id="KW-0645">Protease</keyword>
<dbReference type="InterPro" id="IPR000209">
    <property type="entry name" value="Peptidase_S8/S53_dom"/>
</dbReference>
<keyword evidence="6" id="KW-0732">Signal</keyword>
<keyword evidence="10" id="KW-1185">Reference proteome</keyword>
<comment type="similarity">
    <text evidence="1 5">Belongs to the peptidase S8 family.</text>
</comment>
<evidence type="ECO:0000313" key="9">
    <source>
        <dbReference type="EMBL" id="MBO3734733.1"/>
    </source>
</evidence>
<dbReference type="InterPro" id="IPR022398">
    <property type="entry name" value="Peptidase_S8_His-AS"/>
</dbReference>
<dbReference type="InterPro" id="IPR036852">
    <property type="entry name" value="Peptidase_S8/S53_dom_sf"/>
</dbReference>
<dbReference type="InterPro" id="IPR015500">
    <property type="entry name" value="Peptidase_S8_subtilisin-rel"/>
</dbReference>
<dbReference type="InterPro" id="IPR037045">
    <property type="entry name" value="S8pro/Inhibitor_I9_sf"/>
</dbReference>
<evidence type="ECO:0000259" key="7">
    <source>
        <dbReference type="Pfam" id="PF00082"/>
    </source>
</evidence>
<gene>
    <name evidence="9" type="ORF">J5V16_18055</name>
</gene>
<dbReference type="InterPro" id="IPR050131">
    <property type="entry name" value="Peptidase_S8_subtilisin-like"/>
</dbReference>
<evidence type="ECO:0000256" key="3">
    <source>
        <dbReference type="ARBA" id="ARBA00022801"/>
    </source>
</evidence>
<dbReference type="PROSITE" id="PS00138">
    <property type="entry name" value="SUBTILASE_SER"/>
    <property type="match status" value="1"/>
</dbReference>
<evidence type="ECO:0000256" key="1">
    <source>
        <dbReference type="ARBA" id="ARBA00011073"/>
    </source>
</evidence>
<dbReference type="EMBL" id="JAGFNP010000011">
    <property type="protein sequence ID" value="MBO3734733.1"/>
    <property type="molecule type" value="Genomic_DNA"/>
</dbReference>
<feature type="domain" description="Peptidase S8/S53" evidence="7">
    <location>
        <begin position="140"/>
        <end position="372"/>
    </location>
</feature>
<dbReference type="RefSeq" id="WP_208498032.1">
    <property type="nucleotide sequence ID" value="NZ_JAGFNP010000011.1"/>
</dbReference>
<proteinExistence type="inferred from homology"/>
<dbReference type="InterPro" id="IPR034193">
    <property type="entry name" value="PCSK9_ProteinaseK-like"/>
</dbReference>
<dbReference type="PRINTS" id="PR00723">
    <property type="entry name" value="SUBTILISIN"/>
</dbReference>
<feature type="signal peptide" evidence="6">
    <location>
        <begin position="1"/>
        <end position="25"/>
    </location>
</feature>
<dbReference type="InterPro" id="IPR006311">
    <property type="entry name" value="TAT_signal"/>
</dbReference>
<dbReference type="Proteomes" id="UP000681341">
    <property type="component" value="Unassembled WGS sequence"/>
</dbReference>
<name>A0ABS3UAF4_9ACTN</name>
<dbReference type="PROSITE" id="PS51892">
    <property type="entry name" value="SUBTILASE"/>
    <property type="match status" value="1"/>
</dbReference>
<feature type="active site" description="Charge relay system" evidence="5">
    <location>
        <position position="332"/>
    </location>
</feature>
<sequence>MVNHPPVRRYLLTASLVTLAATGFAAAPVQAETASILGADSPDAIAGSYLVAFEDGVDAATVDAFGGDVEQVYGSVDTVLASMSEAEAERLAADPDVAYVEQNQTVEIQATQDDPPSWGLDRIDQSGLPLSGSYTYPNAGEGVTAYIIDTGIWASTADFSGRTGTGYSAIVPGLQGLDCNGHGTHVAGTVGGTSHGVAKAVTIVPVQVLNCLGSGTTAGVIQGVNWVTENAVKPAVANMSLGGGVSDALDAAIAASIDSGVTYAVAAGNETADACGVSPARTPAAITVAASTEADARADFSNFGDCVDLFAPGENITSPYLFGTPSALSGTSMASPHVAGAAAIYLSAHPDASPAEVADALTGAAVPGAISDVQGSPNLLLHVTD</sequence>
<evidence type="ECO:0000256" key="5">
    <source>
        <dbReference type="PROSITE-ProRule" id="PRU01240"/>
    </source>
</evidence>
<dbReference type="PANTHER" id="PTHR43806">
    <property type="entry name" value="PEPTIDASE S8"/>
    <property type="match status" value="1"/>
</dbReference>
<dbReference type="InterPro" id="IPR023828">
    <property type="entry name" value="Peptidase_S8_Ser-AS"/>
</dbReference>
<dbReference type="Pfam" id="PF05922">
    <property type="entry name" value="Inhibitor_I9"/>
    <property type="match status" value="1"/>
</dbReference>
<dbReference type="PROSITE" id="PS00137">
    <property type="entry name" value="SUBTILASE_HIS"/>
    <property type="match status" value="1"/>
</dbReference>